<reference evidence="13 14" key="1">
    <citation type="journal article" date="2018" name="Genome Biol. Evol.">
        <title>Partnering With a Pest: Genomes of Hemlock Woolly Adelgid Symbionts Reveal Atypical Nutritional Provisioning Patterns in Dual-Obligate Bacteria.</title>
        <authorList>
            <person name="Weglarz K.M."/>
            <person name="Havill N.P."/>
            <person name="Burke G.R."/>
            <person name="von Dohlen C.D."/>
        </authorList>
    </citation>
    <scope>NUCLEOTIDE SEQUENCE [LARGE SCALE GENOMIC DNA]</scope>
    <source>
        <strain evidence="13">ENA</strain>
    </source>
</reference>
<gene>
    <name evidence="11 13" type="primary">glyS</name>
    <name evidence="13" type="ORF">C3B56_00237</name>
</gene>
<evidence type="ECO:0000256" key="10">
    <source>
        <dbReference type="ARBA" id="ARBA00047937"/>
    </source>
</evidence>
<evidence type="ECO:0000256" key="7">
    <source>
        <dbReference type="ARBA" id="ARBA00022840"/>
    </source>
</evidence>
<name>A0A3Q9CLZ9_9ENTR</name>
<dbReference type="Pfam" id="PF02092">
    <property type="entry name" value="tRNA_synt_2f"/>
    <property type="match status" value="2"/>
</dbReference>
<evidence type="ECO:0000256" key="3">
    <source>
        <dbReference type="ARBA" id="ARBA00011209"/>
    </source>
</evidence>
<evidence type="ECO:0000259" key="12">
    <source>
        <dbReference type="Pfam" id="PF05746"/>
    </source>
</evidence>
<organism evidence="13 14">
    <name type="scientific">Candidatus Annandia adelgestsuga</name>
    <dbReference type="NCBI Taxonomy" id="1302411"/>
    <lineage>
        <taxon>Bacteria</taxon>
        <taxon>Pseudomonadati</taxon>
        <taxon>Pseudomonadota</taxon>
        <taxon>Gammaproteobacteria</taxon>
        <taxon>Enterobacterales</taxon>
        <taxon>Enterobacteriaceae</taxon>
        <taxon>Candidatus Annandia</taxon>
    </lineage>
</organism>
<evidence type="ECO:0000256" key="11">
    <source>
        <dbReference type="HAMAP-Rule" id="MF_00255"/>
    </source>
</evidence>
<feature type="domain" description="DALR anticodon binding" evidence="12">
    <location>
        <begin position="544"/>
        <end position="634"/>
    </location>
</feature>
<dbReference type="PANTHER" id="PTHR30075:SF2">
    <property type="entry name" value="GLYCINE--TRNA LIGASE, CHLOROPLASTIC_MITOCHONDRIAL 2"/>
    <property type="match status" value="1"/>
</dbReference>
<dbReference type="GO" id="GO:0006426">
    <property type="term" value="P:glycyl-tRNA aminoacylation"/>
    <property type="evidence" value="ECO:0007669"/>
    <property type="project" value="UniProtKB-UniRule"/>
</dbReference>
<comment type="catalytic activity">
    <reaction evidence="10 11">
        <text>tRNA(Gly) + glycine + ATP = glycyl-tRNA(Gly) + AMP + diphosphate</text>
        <dbReference type="Rhea" id="RHEA:16013"/>
        <dbReference type="Rhea" id="RHEA-COMP:9664"/>
        <dbReference type="Rhea" id="RHEA-COMP:9683"/>
        <dbReference type="ChEBI" id="CHEBI:30616"/>
        <dbReference type="ChEBI" id="CHEBI:33019"/>
        <dbReference type="ChEBI" id="CHEBI:57305"/>
        <dbReference type="ChEBI" id="CHEBI:78442"/>
        <dbReference type="ChEBI" id="CHEBI:78522"/>
        <dbReference type="ChEBI" id="CHEBI:456215"/>
        <dbReference type="EC" id="6.1.1.14"/>
    </reaction>
</comment>
<proteinExistence type="inferred from homology"/>
<evidence type="ECO:0000256" key="4">
    <source>
        <dbReference type="ARBA" id="ARBA00022490"/>
    </source>
</evidence>
<sequence>MKDTFLVEIGTEELPAKILKKIAKNFYLNICKYLNKNNISYKKIIWFATSRRIAVKIININKNNLNIKKKKKIDKINNKNYNKLYIKKKYIKKILLNIIKCSIEEINLPNKMRWGYGKNYFIRPIKNITIILGKDLINTKILNLKSNRIIYGSRFLKNNIIYIKNAYSYPNILFKKGNIIANYYLRKNKIISQIKKISNKIFGIVDLEKKLLEEVTSLIEFPIVLLSKFNINFLKIPNEIILYIIKYIQKCFPIYKKKNQLIPYFIFVSNIELKNKKKIIKKYEQIINNRFHDIIFFLNEDIKKKIINNFFKLKKILFYKNLGSLKDKTIRINHISLWISKIINTKLNLSKRSSFLSKCDLTTNIVKEFSNMQGIMGMYYSKKNNEHKNVSLSIKEQYQPKFFKDKIPFNLISCVLAIADKIDNIIGIIIINKKKKISSDPFALRRSILGIINIIIKNKINININHLIKKTFKIYNIKKEKIDIINKFIIKRIFYLYKKKNNTNFIKSILFNCNMKFYNLKNKIKIISYFRKLKIFNNLISINKRIYNIIKKSKFKINYYIKNVFFIFNEEIYLLNLIKKIKFQIKFAIYNNNINFILLSLINLCIPTNKFFNNIKIFNNNKKIINNRLNILNEILKLTSIVIDKSIIIN</sequence>
<keyword evidence="7 11" id="KW-0067">ATP-binding</keyword>
<comment type="subcellular location">
    <subcellularLocation>
        <location evidence="1 11">Cytoplasm</location>
    </subcellularLocation>
</comment>
<comment type="similarity">
    <text evidence="2 11">Belongs to the class-II aminoacyl-tRNA synthetase family.</text>
</comment>
<dbReference type="EMBL" id="CP026513">
    <property type="protein sequence ID" value="AZP36334.1"/>
    <property type="molecule type" value="Genomic_DNA"/>
</dbReference>
<keyword evidence="8 11" id="KW-0648">Protein biosynthesis</keyword>
<keyword evidence="4 11" id="KW-0963">Cytoplasm</keyword>
<dbReference type="GO" id="GO:0006420">
    <property type="term" value="P:arginyl-tRNA aminoacylation"/>
    <property type="evidence" value="ECO:0007669"/>
    <property type="project" value="InterPro"/>
</dbReference>
<evidence type="ECO:0000256" key="9">
    <source>
        <dbReference type="ARBA" id="ARBA00023146"/>
    </source>
</evidence>
<dbReference type="HAMAP" id="MF_00255">
    <property type="entry name" value="Gly_tRNA_synth_beta"/>
    <property type="match status" value="1"/>
</dbReference>
<dbReference type="EC" id="6.1.1.14" evidence="11"/>
<dbReference type="Proteomes" id="UP000274458">
    <property type="component" value="Chromosome"/>
</dbReference>
<keyword evidence="5 11" id="KW-0436">Ligase</keyword>
<comment type="subunit">
    <text evidence="3 11">Tetramer of two alpha and two beta subunits.</text>
</comment>
<accession>A0A3Q9CLZ9</accession>
<dbReference type="NCBIfam" id="TIGR00211">
    <property type="entry name" value="glyS"/>
    <property type="match status" value="1"/>
</dbReference>
<dbReference type="GO" id="GO:0005829">
    <property type="term" value="C:cytosol"/>
    <property type="evidence" value="ECO:0007669"/>
    <property type="project" value="TreeGrafter"/>
</dbReference>
<dbReference type="OrthoDB" id="9775440at2"/>
<dbReference type="GO" id="GO:0004820">
    <property type="term" value="F:glycine-tRNA ligase activity"/>
    <property type="evidence" value="ECO:0007669"/>
    <property type="project" value="UniProtKB-UniRule"/>
</dbReference>
<dbReference type="InterPro" id="IPR006194">
    <property type="entry name" value="Gly-tRNA-synth_heterodimer"/>
</dbReference>
<evidence type="ECO:0000256" key="2">
    <source>
        <dbReference type="ARBA" id="ARBA00008226"/>
    </source>
</evidence>
<keyword evidence="14" id="KW-1185">Reference proteome</keyword>
<dbReference type="AlphaFoldDB" id="A0A3Q9CLZ9"/>
<dbReference type="Pfam" id="PF05746">
    <property type="entry name" value="DALR_1"/>
    <property type="match status" value="1"/>
</dbReference>
<evidence type="ECO:0000256" key="1">
    <source>
        <dbReference type="ARBA" id="ARBA00004496"/>
    </source>
</evidence>
<evidence type="ECO:0000313" key="14">
    <source>
        <dbReference type="Proteomes" id="UP000274458"/>
    </source>
</evidence>
<protein>
    <recommendedName>
        <fullName evidence="11">Glycine--tRNA ligase beta subunit</fullName>
        <ecNumber evidence="11">6.1.1.14</ecNumber>
    </recommendedName>
    <alternativeName>
        <fullName evidence="11">Glycyl-tRNA synthetase beta subunit</fullName>
        <shortName evidence="11">GlyRS</shortName>
    </alternativeName>
</protein>
<dbReference type="InterPro" id="IPR008909">
    <property type="entry name" value="DALR_anticod-bd"/>
</dbReference>
<evidence type="ECO:0000256" key="8">
    <source>
        <dbReference type="ARBA" id="ARBA00022917"/>
    </source>
</evidence>
<evidence type="ECO:0000313" key="13">
    <source>
        <dbReference type="EMBL" id="AZP36334.1"/>
    </source>
</evidence>
<keyword evidence="6 11" id="KW-0547">Nucleotide-binding</keyword>
<dbReference type="RefSeq" id="WP_126071604.1">
    <property type="nucleotide sequence ID" value="NZ_CP026513.1"/>
</dbReference>
<evidence type="ECO:0000256" key="5">
    <source>
        <dbReference type="ARBA" id="ARBA00022598"/>
    </source>
</evidence>
<evidence type="ECO:0000256" key="6">
    <source>
        <dbReference type="ARBA" id="ARBA00022741"/>
    </source>
</evidence>
<keyword evidence="9 11" id="KW-0030">Aminoacyl-tRNA synthetase</keyword>
<dbReference type="PRINTS" id="PR01045">
    <property type="entry name" value="TRNASYNTHGB"/>
</dbReference>
<dbReference type="KEGG" id="aade:C3B56_00237"/>
<dbReference type="PANTHER" id="PTHR30075">
    <property type="entry name" value="GLYCYL-TRNA SYNTHETASE"/>
    <property type="match status" value="1"/>
</dbReference>
<dbReference type="GO" id="GO:0005524">
    <property type="term" value="F:ATP binding"/>
    <property type="evidence" value="ECO:0007669"/>
    <property type="project" value="UniProtKB-UniRule"/>
</dbReference>
<dbReference type="SUPFAM" id="SSF109604">
    <property type="entry name" value="HD-domain/PDEase-like"/>
    <property type="match status" value="1"/>
</dbReference>
<dbReference type="GO" id="GO:0004814">
    <property type="term" value="F:arginine-tRNA ligase activity"/>
    <property type="evidence" value="ECO:0007669"/>
    <property type="project" value="InterPro"/>
</dbReference>
<dbReference type="InterPro" id="IPR015944">
    <property type="entry name" value="Gly-tRNA-synth_bsu"/>
</dbReference>
<dbReference type="PROSITE" id="PS50861">
    <property type="entry name" value="AA_TRNA_LIGASE_II_GLYAB"/>
    <property type="match status" value="1"/>
</dbReference>